<evidence type="ECO:0000313" key="2">
    <source>
        <dbReference type="Proteomes" id="UP001526143"/>
    </source>
</evidence>
<sequence length="97" mass="10914">MNLSKTLKESLISVLEQSRLALWIEIVTEQPRCTYYFGPFAFAKSAQKAVSGYIEDLKQESAQVIAVTFKRVQPRELTIEEDEVNYPGRQAGTETGA</sequence>
<dbReference type="Pfam" id="PF08846">
    <property type="entry name" value="DUF1816"/>
    <property type="match status" value="1"/>
</dbReference>
<dbReference type="EMBL" id="JAOWRF010000316">
    <property type="protein sequence ID" value="MCV3216143.1"/>
    <property type="molecule type" value="Genomic_DNA"/>
</dbReference>
<keyword evidence="2" id="KW-1185">Reference proteome</keyword>
<dbReference type="RefSeq" id="WP_263747787.1">
    <property type="nucleotide sequence ID" value="NZ_JAOWRF010000316.1"/>
</dbReference>
<protein>
    <submittedName>
        <fullName evidence="1">DUF1816 domain-containing protein</fullName>
    </submittedName>
</protein>
<dbReference type="InterPro" id="IPR014945">
    <property type="entry name" value="DUF1816"/>
</dbReference>
<name>A0ABT3B435_9CYAN</name>
<comment type="caution">
    <text evidence="1">The sequence shown here is derived from an EMBL/GenBank/DDBJ whole genome shotgun (WGS) entry which is preliminary data.</text>
</comment>
<organism evidence="1 2">
    <name type="scientific">Plectonema radiosum NIES-515</name>
    <dbReference type="NCBI Taxonomy" id="2986073"/>
    <lineage>
        <taxon>Bacteria</taxon>
        <taxon>Bacillati</taxon>
        <taxon>Cyanobacteriota</taxon>
        <taxon>Cyanophyceae</taxon>
        <taxon>Oscillatoriophycideae</taxon>
        <taxon>Oscillatoriales</taxon>
        <taxon>Microcoleaceae</taxon>
        <taxon>Plectonema</taxon>
    </lineage>
</organism>
<accession>A0ABT3B435</accession>
<gene>
    <name evidence="1" type="ORF">OGM63_21965</name>
</gene>
<evidence type="ECO:0000313" key="1">
    <source>
        <dbReference type="EMBL" id="MCV3216143.1"/>
    </source>
</evidence>
<reference evidence="1 2" key="1">
    <citation type="submission" date="2022-10" db="EMBL/GenBank/DDBJ databases">
        <title>Identification of biosynthetic pathway for the production of the potent trypsin inhibitor radiosumin.</title>
        <authorList>
            <person name="Fewer D.P."/>
            <person name="Delbaje E."/>
            <person name="Ouyang X."/>
            <person name="Agostino P.D."/>
            <person name="Wahlsten M."/>
            <person name="Jokela J."/>
            <person name="Permi P."/>
            <person name="Haapaniemi E."/>
            <person name="Koistinen H."/>
        </authorList>
    </citation>
    <scope>NUCLEOTIDE SEQUENCE [LARGE SCALE GENOMIC DNA]</scope>
    <source>
        <strain evidence="1 2">NIES-515</strain>
    </source>
</reference>
<dbReference type="Proteomes" id="UP001526143">
    <property type="component" value="Unassembled WGS sequence"/>
</dbReference>
<proteinExistence type="predicted"/>